<dbReference type="Proteomes" id="UP000053263">
    <property type="component" value="Unassembled WGS sequence"/>
</dbReference>
<name>A0A0C9T1Z5_PLICR</name>
<keyword evidence="1" id="KW-0812">Transmembrane</keyword>
<protein>
    <submittedName>
        <fullName evidence="2">Uncharacterized protein</fullName>
    </submittedName>
</protein>
<proteinExistence type="predicted"/>
<evidence type="ECO:0000313" key="2">
    <source>
        <dbReference type="EMBL" id="KII83214.1"/>
    </source>
</evidence>
<evidence type="ECO:0000313" key="3">
    <source>
        <dbReference type="Proteomes" id="UP000053263"/>
    </source>
</evidence>
<dbReference type="AlphaFoldDB" id="A0A0C9T1Z5"/>
<sequence>MSIQLLTLLPSILFKHRLLRLMFHIIYRTRNPQFSTLNNLLQIQMILLLLLHVAVAQNWNCSDRHQTLLCPVRIAFPLAIALMTSLTQLLHLLLTSTRTTLKSLLVMQKLLTHVPLPLPLLADLTSP</sequence>
<feature type="transmembrane region" description="Helical" evidence="1">
    <location>
        <begin position="72"/>
        <end position="94"/>
    </location>
</feature>
<accession>A0A0C9T1Z5</accession>
<evidence type="ECO:0000256" key="1">
    <source>
        <dbReference type="SAM" id="Phobius"/>
    </source>
</evidence>
<reference evidence="2 3" key="1">
    <citation type="submission" date="2014-06" db="EMBL/GenBank/DDBJ databases">
        <title>Evolutionary Origins and Diversification of the Mycorrhizal Mutualists.</title>
        <authorList>
            <consortium name="DOE Joint Genome Institute"/>
            <consortium name="Mycorrhizal Genomics Consortium"/>
            <person name="Kohler A."/>
            <person name="Kuo A."/>
            <person name="Nagy L.G."/>
            <person name="Floudas D."/>
            <person name="Copeland A."/>
            <person name="Barry K.W."/>
            <person name="Cichocki N."/>
            <person name="Veneault-Fourrey C."/>
            <person name="LaButti K."/>
            <person name="Lindquist E.A."/>
            <person name="Lipzen A."/>
            <person name="Lundell T."/>
            <person name="Morin E."/>
            <person name="Murat C."/>
            <person name="Riley R."/>
            <person name="Ohm R."/>
            <person name="Sun H."/>
            <person name="Tunlid A."/>
            <person name="Henrissat B."/>
            <person name="Grigoriev I.V."/>
            <person name="Hibbett D.S."/>
            <person name="Martin F."/>
        </authorList>
    </citation>
    <scope>NUCLEOTIDE SEQUENCE [LARGE SCALE GENOMIC DNA]</scope>
    <source>
        <strain evidence="2 3">FD-325 SS-3</strain>
    </source>
</reference>
<gene>
    <name evidence="2" type="ORF">PLICRDRAFT_180615</name>
</gene>
<keyword evidence="1" id="KW-0472">Membrane</keyword>
<organism evidence="2 3">
    <name type="scientific">Plicaturopsis crispa FD-325 SS-3</name>
    <dbReference type="NCBI Taxonomy" id="944288"/>
    <lineage>
        <taxon>Eukaryota</taxon>
        <taxon>Fungi</taxon>
        <taxon>Dikarya</taxon>
        <taxon>Basidiomycota</taxon>
        <taxon>Agaricomycotina</taxon>
        <taxon>Agaricomycetes</taxon>
        <taxon>Agaricomycetidae</taxon>
        <taxon>Amylocorticiales</taxon>
        <taxon>Amylocorticiaceae</taxon>
        <taxon>Plicatura</taxon>
        <taxon>Plicaturopsis crispa</taxon>
    </lineage>
</organism>
<dbReference type="EMBL" id="KN832580">
    <property type="protein sequence ID" value="KII83214.1"/>
    <property type="molecule type" value="Genomic_DNA"/>
</dbReference>
<keyword evidence="3" id="KW-1185">Reference proteome</keyword>
<keyword evidence="1" id="KW-1133">Transmembrane helix</keyword>
<dbReference type="HOGENOM" id="CLU_1971456_0_0_1"/>